<dbReference type="Gene3D" id="1.10.150.110">
    <property type="entry name" value="DNA polymerase beta, N-terminal domain-like"/>
    <property type="match status" value="1"/>
</dbReference>
<dbReference type="SUPFAM" id="SSF81301">
    <property type="entry name" value="Nucleotidyltransferase"/>
    <property type="match status" value="1"/>
</dbReference>
<comment type="cofactor">
    <cofactor evidence="1 17">
        <name>Mg(2+)</name>
        <dbReference type="ChEBI" id="CHEBI:18420"/>
    </cofactor>
</comment>
<dbReference type="InterPro" id="IPR010996">
    <property type="entry name" value="HHH_MUS81"/>
</dbReference>
<evidence type="ECO:0000256" key="12">
    <source>
        <dbReference type="ARBA" id="ARBA00022932"/>
    </source>
</evidence>
<proteinExistence type="inferred from homology"/>
<dbReference type="GO" id="GO:0016829">
    <property type="term" value="F:lyase activity"/>
    <property type="evidence" value="ECO:0007669"/>
    <property type="project" value="UniProtKB-KW"/>
</dbReference>
<keyword evidence="8" id="KW-0235">DNA replication</keyword>
<gene>
    <name evidence="19" type="ORF">O9G_000755</name>
</gene>
<dbReference type="InterPro" id="IPR037160">
    <property type="entry name" value="DNA_Pol_thumb_sf"/>
</dbReference>
<organism evidence="19 20">
    <name type="scientific">Rozella allomycis (strain CSF55)</name>
    <dbReference type="NCBI Taxonomy" id="988480"/>
    <lineage>
        <taxon>Eukaryota</taxon>
        <taxon>Fungi</taxon>
        <taxon>Fungi incertae sedis</taxon>
        <taxon>Cryptomycota</taxon>
        <taxon>Cryptomycota incertae sedis</taxon>
        <taxon>Rozella</taxon>
    </lineage>
</organism>
<dbReference type="HOGENOM" id="CLU_008698_0_0_1"/>
<feature type="domain" description="DNA-directed DNA polymerase X" evidence="18">
    <location>
        <begin position="100"/>
        <end position="426"/>
    </location>
</feature>
<accession>A0A075AZ03</accession>
<keyword evidence="11 16" id="KW-0460">Magnesium</keyword>
<dbReference type="SUPFAM" id="SSF47802">
    <property type="entry name" value="DNA polymerase beta, N-terminal domain-like"/>
    <property type="match status" value="1"/>
</dbReference>
<evidence type="ECO:0000256" key="13">
    <source>
        <dbReference type="ARBA" id="ARBA00023204"/>
    </source>
</evidence>
<name>A0A075AZ03_ROZAC</name>
<dbReference type="Gene3D" id="1.10.150.20">
    <property type="entry name" value="5' to 3' exonuclease, C-terminal subdomain"/>
    <property type="match status" value="1"/>
</dbReference>
<dbReference type="CDD" id="cd00141">
    <property type="entry name" value="NT_POLXc"/>
    <property type="match status" value="1"/>
</dbReference>
<dbReference type="OMA" id="ERDVFDW"/>
<dbReference type="InterPro" id="IPR018944">
    <property type="entry name" value="DNA_pol_lambd_fingers_domain"/>
</dbReference>
<keyword evidence="7 16" id="KW-0548">Nucleotidyltransferase</keyword>
<dbReference type="Pfam" id="PF10391">
    <property type="entry name" value="DNA_pol_lambd_f"/>
    <property type="match status" value="1"/>
</dbReference>
<dbReference type="InterPro" id="IPR002008">
    <property type="entry name" value="DNA_pol_X_beta-like"/>
</dbReference>
<evidence type="ECO:0000256" key="10">
    <source>
        <dbReference type="ARBA" id="ARBA00022763"/>
    </source>
</evidence>
<feature type="binding site" evidence="17">
    <location>
        <position position="350"/>
    </location>
    <ligand>
        <name>Mg(2+)</name>
        <dbReference type="ChEBI" id="CHEBI:18420"/>
    </ligand>
</feature>
<evidence type="ECO:0000256" key="7">
    <source>
        <dbReference type="ARBA" id="ARBA00022695"/>
    </source>
</evidence>
<dbReference type="SUPFAM" id="SSF81585">
    <property type="entry name" value="PsbU/PolX domain-like"/>
    <property type="match status" value="1"/>
</dbReference>
<dbReference type="GO" id="GO:0006303">
    <property type="term" value="P:double-strand break repair via nonhomologous end joining"/>
    <property type="evidence" value="ECO:0007669"/>
    <property type="project" value="TreeGrafter"/>
</dbReference>
<dbReference type="AlphaFoldDB" id="A0A075AZ03"/>
<dbReference type="EC" id="2.7.7.7" evidence="4"/>
<evidence type="ECO:0000256" key="4">
    <source>
        <dbReference type="ARBA" id="ARBA00012417"/>
    </source>
</evidence>
<dbReference type="SMART" id="SM00483">
    <property type="entry name" value="POLXc"/>
    <property type="match status" value="1"/>
</dbReference>
<dbReference type="PRINTS" id="PR00870">
    <property type="entry name" value="DNAPOLXBETA"/>
</dbReference>
<evidence type="ECO:0000256" key="1">
    <source>
        <dbReference type="ARBA" id="ARBA00001946"/>
    </source>
</evidence>
<dbReference type="GO" id="GO:0003887">
    <property type="term" value="F:DNA-directed DNA polymerase activity"/>
    <property type="evidence" value="ECO:0007669"/>
    <property type="project" value="UniProtKB-UniRule"/>
</dbReference>
<evidence type="ECO:0000256" key="2">
    <source>
        <dbReference type="ARBA" id="ARBA00004123"/>
    </source>
</evidence>
<dbReference type="Pfam" id="PF14792">
    <property type="entry name" value="DNA_pol_B_palm"/>
    <property type="match status" value="1"/>
</dbReference>
<dbReference type="GO" id="GO:0046872">
    <property type="term" value="F:metal ion binding"/>
    <property type="evidence" value="ECO:0007669"/>
    <property type="project" value="UniProtKB-UniRule"/>
</dbReference>
<keyword evidence="6 16" id="KW-0808">Transferase</keyword>
<protein>
    <recommendedName>
        <fullName evidence="4">DNA-directed DNA polymerase</fullName>
        <ecNumber evidence="4">2.7.7.7</ecNumber>
    </recommendedName>
</protein>
<evidence type="ECO:0000256" key="8">
    <source>
        <dbReference type="ARBA" id="ARBA00022705"/>
    </source>
</evidence>
<dbReference type="OrthoDB" id="205514at2759"/>
<dbReference type="GO" id="GO:0005634">
    <property type="term" value="C:nucleus"/>
    <property type="evidence" value="ECO:0007669"/>
    <property type="project" value="UniProtKB-SubCell"/>
</dbReference>
<evidence type="ECO:0000256" key="17">
    <source>
        <dbReference type="PIRSR" id="PIRSR000817-1"/>
    </source>
</evidence>
<dbReference type="InterPro" id="IPR022312">
    <property type="entry name" value="DNA_pol_X"/>
</dbReference>
<dbReference type="PRINTS" id="PR00869">
    <property type="entry name" value="DNAPOLX"/>
</dbReference>
<keyword evidence="13" id="KW-0234">DNA repair</keyword>
<dbReference type="STRING" id="988480.A0A075AZ03"/>
<dbReference type="EMBL" id="KE560848">
    <property type="protein sequence ID" value="EPZ35359.1"/>
    <property type="molecule type" value="Genomic_DNA"/>
</dbReference>
<keyword evidence="12" id="KW-0239">DNA-directed DNA polymerase</keyword>
<keyword evidence="14 16" id="KW-0539">Nucleus</keyword>
<dbReference type="InterPro" id="IPR043519">
    <property type="entry name" value="NT_sf"/>
</dbReference>
<dbReference type="Pfam" id="PF14791">
    <property type="entry name" value="DNA_pol_B_thumb"/>
    <property type="match status" value="1"/>
</dbReference>
<dbReference type="FunFam" id="1.10.150.20:FF:000010">
    <property type="entry name" value="DNA polymerase lambda"/>
    <property type="match status" value="1"/>
</dbReference>
<dbReference type="Pfam" id="PF14716">
    <property type="entry name" value="HHH_8"/>
    <property type="match status" value="1"/>
</dbReference>
<evidence type="ECO:0000256" key="5">
    <source>
        <dbReference type="ARBA" id="ARBA00022634"/>
    </source>
</evidence>
<keyword evidence="19" id="KW-0456">Lyase</keyword>
<evidence type="ECO:0000256" key="16">
    <source>
        <dbReference type="PIRNR" id="PIRNR000817"/>
    </source>
</evidence>
<dbReference type="Gene3D" id="3.30.210.10">
    <property type="entry name" value="DNA polymerase, thumb domain"/>
    <property type="match status" value="1"/>
</dbReference>
<keyword evidence="20" id="KW-1185">Reference proteome</keyword>
<keyword evidence="10" id="KW-0227">DNA damage</keyword>
<evidence type="ECO:0000259" key="18">
    <source>
        <dbReference type="SMART" id="SM00483"/>
    </source>
</evidence>
<dbReference type="InterPro" id="IPR029398">
    <property type="entry name" value="PolB_thumb"/>
</dbReference>
<evidence type="ECO:0000313" key="19">
    <source>
        <dbReference type="EMBL" id="EPZ35359.1"/>
    </source>
</evidence>
<dbReference type="InterPro" id="IPR028207">
    <property type="entry name" value="DNA_pol_B_palm_palm"/>
</dbReference>
<evidence type="ECO:0000313" key="20">
    <source>
        <dbReference type="Proteomes" id="UP000030755"/>
    </source>
</evidence>
<evidence type="ECO:0000256" key="15">
    <source>
        <dbReference type="ARBA" id="ARBA00049244"/>
    </source>
</evidence>
<comment type="subcellular location">
    <subcellularLocation>
        <location evidence="2 16">Nucleus</location>
    </subcellularLocation>
</comment>
<dbReference type="InterPro" id="IPR002054">
    <property type="entry name" value="DNA-dir_DNA_pol_X"/>
</dbReference>
<evidence type="ECO:0000256" key="14">
    <source>
        <dbReference type="ARBA" id="ARBA00023242"/>
    </source>
</evidence>
<dbReference type="InterPro" id="IPR001726">
    <property type="entry name" value="TdT/Mu"/>
</dbReference>
<evidence type="ECO:0000256" key="3">
    <source>
        <dbReference type="ARBA" id="ARBA00008323"/>
    </source>
</evidence>
<sequence length="427" mass="49018">MPGADVAVVNDLTAYERIKKIIGKSKCKAVVVPKWISQSIDCWRAVLSTPKFLIFKKMKRQIRESNAKERTPVTSPKAKRKQEDINLSKWECMRPTPDICENQNLVEALKVLQEQRYLIGEQMNSDAYARAIASIKSYPNLIDNINQIKELPNVGEKIHSLLIQFIETGKIIMVNQILNNENYKILKLFCGIHGVGPTTAGKWLKEGHKTLEDVEKHVKLNNAQKIGLKYYHDFNELMTTEEAMDIFETIKKQILNLDEGFVVTAIGGLRRKKESHNDIDILVTHPKGLECDLLDELIPLLTNKDIVVETIVHYDGNIGTSSSSDNHFDHFNKWYGVVKSPLTGKYRRLDLVMTTTKEYPFALLGWTGSKMFEKSIRRYAAEIKNCKLTSHHLLDLSKNEMVECQNEEEIFEYLGFPNFVQPEFRNC</sequence>
<evidence type="ECO:0000256" key="6">
    <source>
        <dbReference type="ARBA" id="ARBA00022679"/>
    </source>
</evidence>
<dbReference type="Proteomes" id="UP000030755">
    <property type="component" value="Unassembled WGS sequence"/>
</dbReference>
<dbReference type="FunFam" id="1.10.150.110:FF:000005">
    <property type="entry name" value="DNA polymerase POL4"/>
    <property type="match status" value="1"/>
</dbReference>
<reference evidence="19 20" key="1">
    <citation type="journal article" date="2013" name="Curr. Biol.">
        <title>Shared signatures of parasitism and phylogenomics unite Cryptomycota and microsporidia.</title>
        <authorList>
            <person name="James T.Y."/>
            <person name="Pelin A."/>
            <person name="Bonen L."/>
            <person name="Ahrendt S."/>
            <person name="Sain D."/>
            <person name="Corradi N."/>
            <person name="Stajich J.E."/>
        </authorList>
    </citation>
    <scope>NUCLEOTIDE SEQUENCE [LARGE SCALE GENOMIC DNA]</scope>
    <source>
        <strain evidence="19 20">CSF55</strain>
    </source>
</reference>
<dbReference type="Gene3D" id="3.30.460.10">
    <property type="entry name" value="Beta Polymerase, domain 2"/>
    <property type="match status" value="1"/>
</dbReference>
<evidence type="ECO:0000256" key="9">
    <source>
        <dbReference type="ARBA" id="ARBA00022723"/>
    </source>
</evidence>
<dbReference type="GO" id="GO:0003677">
    <property type="term" value="F:DNA binding"/>
    <property type="evidence" value="ECO:0007669"/>
    <property type="project" value="UniProtKB-UniRule"/>
</dbReference>
<comment type="catalytic activity">
    <reaction evidence="15">
        <text>DNA(n) + a 2'-deoxyribonucleoside 5'-triphosphate = DNA(n+1) + diphosphate</text>
        <dbReference type="Rhea" id="RHEA:22508"/>
        <dbReference type="Rhea" id="RHEA-COMP:17339"/>
        <dbReference type="Rhea" id="RHEA-COMP:17340"/>
        <dbReference type="ChEBI" id="CHEBI:33019"/>
        <dbReference type="ChEBI" id="CHEBI:61560"/>
        <dbReference type="ChEBI" id="CHEBI:173112"/>
        <dbReference type="EC" id="2.7.7.7"/>
    </reaction>
</comment>
<dbReference type="PANTHER" id="PTHR11276:SF28">
    <property type="entry name" value="DNA POLYMERASE LAMBDA"/>
    <property type="match status" value="1"/>
</dbReference>
<dbReference type="InterPro" id="IPR027421">
    <property type="entry name" value="DNA_pol_lamdba_lyase_dom_sf"/>
</dbReference>
<keyword evidence="9 16" id="KW-0479">Metal-binding</keyword>
<feature type="binding site" evidence="17">
    <location>
        <position position="280"/>
    </location>
    <ligand>
        <name>Mg(2+)</name>
        <dbReference type="ChEBI" id="CHEBI:18420"/>
    </ligand>
</feature>
<dbReference type="PANTHER" id="PTHR11276">
    <property type="entry name" value="DNA POLYMERASE TYPE-X FAMILY MEMBER"/>
    <property type="match status" value="1"/>
</dbReference>
<evidence type="ECO:0000256" key="11">
    <source>
        <dbReference type="ARBA" id="ARBA00022842"/>
    </source>
</evidence>
<keyword evidence="5" id="KW-0237">DNA synthesis</keyword>
<comment type="similarity">
    <text evidence="3 16">Belongs to the DNA polymerase type-X family.</text>
</comment>
<feature type="binding site" evidence="17">
    <location>
        <position position="278"/>
    </location>
    <ligand>
        <name>Mg(2+)</name>
        <dbReference type="ChEBI" id="CHEBI:18420"/>
    </ligand>
</feature>
<dbReference type="PIRSF" id="PIRSF000817">
    <property type="entry name" value="DNA_NT"/>
    <property type="match status" value="1"/>
</dbReference>